<evidence type="ECO:0000313" key="2">
    <source>
        <dbReference type="EMBL" id="RKL15376.1"/>
    </source>
</evidence>
<keyword evidence="1" id="KW-0472">Membrane</keyword>
<evidence type="ECO:0000313" key="3">
    <source>
        <dbReference type="Proteomes" id="UP000283569"/>
    </source>
</evidence>
<gene>
    <name evidence="2" type="ORF">BFJ72_g15350</name>
</gene>
<keyword evidence="1" id="KW-1133">Transmembrane helix</keyword>
<dbReference type="Proteomes" id="UP000283569">
    <property type="component" value="Unassembled WGS sequence"/>
</dbReference>
<keyword evidence="1" id="KW-0812">Transmembrane</keyword>
<accession>A0A420REC2</accession>
<feature type="transmembrane region" description="Helical" evidence="1">
    <location>
        <begin position="102"/>
        <end position="125"/>
    </location>
</feature>
<name>A0A420REC2_GIBIN</name>
<organism evidence="2 3">
    <name type="scientific">Gibberella intermedia</name>
    <name type="common">Bulb rot disease fungus</name>
    <name type="synonym">Fusarium proliferatum</name>
    <dbReference type="NCBI Taxonomy" id="948311"/>
    <lineage>
        <taxon>Eukaryota</taxon>
        <taxon>Fungi</taxon>
        <taxon>Dikarya</taxon>
        <taxon>Ascomycota</taxon>
        <taxon>Pezizomycotina</taxon>
        <taxon>Sordariomycetes</taxon>
        <taxon>Hypocreomycetidae</taxon>
        <taxon>Hypocreales</taxon>
        <taxon>Nectriaceae</taxon>
        <taxon>Fusarium</taxon>
        <taxon>Fusarium fujikuroi species complex</taxon>
    </lineage>
</organism>
<comment type="caution">
    <text evidence="2">The sequence shown here is derived from an EMBL/GenBank/DDBJ whole genome shotgun (WGS) entry which is preliminary data.</text>
</comment>
<evidence type="ECO:0000256" key="1">
    <source>
        <dbReference type="SAM" id="Phobius"/>
    </source>
</evidence>
<dbReference type="EMBL" id="MRDB01000370">
    <property type="protein sequence ID" value="RKL15376.1"/>
    <property type="molecule type" value="Genomic_DNA"/>
</dbReference>
<protein>
    <submittedName>
        <fullName evidence="2">Uncharacterized protein</fullName>
    </submittedName>
</protein>
<sequence>MATALTPVTDENLDQLHEDLQALKGTPGTSTGGGGGGYHERMEARVSALEEAVKNLPTKADMDGLRQATKADLEVLRLATKADLMEVKLGLKSDLLATENGIIKWMVMTAVGLGAAAITVMTFVLNNATPKAPTAISQPAASQQPIIINVPPASPAQAAPQQQPAP</sequence>
<proteinExistence type="predicted"/>
<reference evidence="2 3" key="1">
    <citation type="journal article" date="2018" name="Sci. Rep.">
        <title>Characterisation of pathogen-specific regions and novel effector candidates in Fusarium oxysporum f. sp. cepae.</title>
        <authorList>
            <person name="Armitage A.D."/>
            <person name="Taylor A."/>
            <person name="Sobczyk M.K."/>
            <person name="Baxter L."/>
            <person name="Greenfield B.P."/>
            <person name="Bates H.J."/>
            <person name="Wilson F."/>
            <person name="Jackson A.C."/>
            <person name="Ott S."/>
            <person name="Harrison R.J."/>
            <person name="Clarkson J.P."/>
        </authorList>
    </citation>
    <scope>NUCLEOTIDE SEQUENCE [LARGE SCALE GENOMIC DNA]</scope>
    <source>
        <strain evidence="2 3">Fp_A8</strain>
    </source>
</reference>
<dbReference type="AlphaFoldDB" id="A0A420REC2"/>